<organism evidence="2 3">
    <name type="scientific">Globisporangium ultimum (strain ATCC 200006 / CBS 805.95 / DAOM BR144)</name>
    <name type="common">Pythium ultimum</name>
    <dbReference type="NCBI Taxonomy" id="431595"/>
    <lineage>
        <taxon>Eukaryota</taxon>
        <taxon>Sar</taxon>
        <taxon>Stramenopiles</taxon>
        <taxon>Oomycota</taxon>
        <taxon>Peronosporomycetes</taxon>
        <taxon>Pythiales</taxon>
        <taxon>Pythiaceae</taxon>
        <taxon>Globisporangium</taxon>
    </lineage>
</organism>
<name>K3X481_GLOUD</name>
<dbReference type="GO" id="GO:0004523">
    <property type="term" value="F:RNA-DNA hybrid ribonuclease activity"/>
    <property type="evidence" value="ECO:0007669"/>
    <property type="project" value="InterPro"/>
</dbReference>
<dbReference type="PANTHER" id="PTHR47723">
    <property type="entry name" value="OS05G0353850 PROTEIN"/>
    <property type="match status" value="1"/>
</dbReference>
<dbReference type="STRING" id="431595.K3X481"/>
<reference evidence="3" key="1">
    <citation type="journal article" date="2010" name="Genome Biol.">
        <title>Genome sequence of the necrotrophic plant pathogen Pythium ultimum reveals original pathogenicity mechanisms and effector repertoire.</title>
        <authorList>
            <person name="Levesque C.A."/>
            <person name="Brouwer H."/>
            <person name="Cano L."/>
            <person name="Hamilton J.P."/>
            <person name="Holt C."/>
            <person name="Huitema E."/>
            <person name="Raffaele S."/>
            <person name="Robideau G.P."/>
            <person name="Thines M."/>
            <person name="Win J."/>
            <person name="Zerillo M.M."/>
            <person name="Beakes G.W."/>
            <person name="Boore J.L."/>
            <person name="Busam D."/>
            <person name="Dumas B."/>
            <person name="Ferriera S."/>
            <person name="Fuerstenberg S.I."/>
            <person name="Gachon C.M."/>
            <person name="Gaulin E."/>
            <person name="Govers F."/>
            <person name="Grenville-Briggs L."/>
            <person name="Horner N."/>
            <person name="Hostetler J."/>
            <person name="Jiang R.H."/>
            <person name="Johnson J."/>
            <person name="Krajaejun T."/>
            <person name="Lin H."/>
            <person name="Meijer H.J."/>
            <person name="Moore B."/>
            <person name="Morris P."/>
            <person name="Phuntmart V."/>
            <person name="Puiu D."/>
            <person name="Shetty J."/>
            <person name="Stajich J.E."/>
            <person name="Tripathy S."/>
            <person name="Wawra S."/>
            <person name="van West P."/>
            <person name="Whitty B.R."/>
            <person name="Coutinho P.M."/>
            <person name="Henrissat B."/>
            <person name="Martin F."/>
            <person name="Thomas P.D."/>
            <person name="Tyler B.M."/>
            <person name="De Vries R.P."/>
            <person name="Kamoun S."/>
            <person name="Yandell M."/>
            <person name="Tisserat N."/>
            <person name="Buell C.R."/>
        </authorList>
    </citation>
    <scope>NUCLEOTIDE SEQUENCE</scope>
    <source>
        <strain evidence="3">DAOM:BR144</strain>
    </source>
</reference>
<dbReference type="InterPro" id="IPR036397">
    <property type="entry name" value="RNaseH_sf"/>
</dbReference>
<keyword evidence="3" id="KW-1185">Reference proteome</keyword>
<proteinExistence type="predicted"/>
<dbReference type="InParanoid" id="K3X481"/>
<sequence>LAHCESTSTADQEGTQELEVVGVQGGYTYHGPGVTNNYCEVNALRLGLAAAKCSDDLGTSVIEVISDNQLLINHSTGSAVIRNPNLAAEIAEINRILKGFNGIHWRHVKRNFNKAADSLANITMDAKSSGRLVGNANQLLAQRRD</sequence>
<dbReference type="AlphaFoldDB" id="K3X481"/>
<evidence type="ECO:0000259" key="1">
    <source>
        <dbReference type="Pfam" id="PF13456"/>
    </source>
</evidence>
<dbReference type="InterPro" id="IPR002156">
    <property type="entry name" value="RNaseH_domain"/>
</dbReference>
<dbReference type="EMBL" id="GL376621">
    <property type="status" value="NOT_ANNOTATED_CDS"/>
    <property type="molecule type" value="Genomic_DNA"/>
</dbReference>
<dbReference type="VEuPathDB" id="FungiDB:PYU1_G012004"/>
<dbReference type="Gene3D" id="3.30.420.10">
    <property type="entry name" value="Ribonuclease H-like superfamily/Ribonuclease H"/>
    <property type="match status" value="1"/>
</dbReference>
<evidence type="ECO:0000313" key="2">
    <source>
        <dbReference type="EnsemblProtists" id="PYU1_T012030"/>
    </source>
</evidence>
<dbReference type="EnsemblProtists" id="PYU1_T012030">
    <property type="protein sequence ID" value="PYU1_T012030"/>
    <property type="gene ID" value="PYU1_G012004"/>
</dbReference>
<dbReference type="Pfam" id="PF13456">
    <property type="entry name" value="RVT_3"/>
    <property type="match status" value="1"/>
</dbReference>
<accession>K3X481</accession>
<dbReference type="Proteomes" id="UP000019132">
    <property type="component" value="Unassembled WGS sequence"/>
</dbReference>
<reference evidence="2" key="3">
    <citation type="submission" date="2015-02" db="UniProtKB">
        <authorList>
            <consortium name="EnsemblProtists"/>
        </authorList>
    </citation>
    <scope>IDENTIFICATION</scope>
    <source>
        <strain evidence="2">DAOM BR144</strain>
    </source>
</reference>
<dbReference type="SUPFAM" id="SSF53098">
    <property type="entry name" value="Ribonuclease H-like"/>
    <property type="match status" value="1"/>
</dbReference>
<dbReference type="GO" id="GO:0003676">
    <property type="term" value="F:nucleic acid binding"/>
    <property type="evidence" value="ECO:0007669"/>
    <property type="project" value="InterPro"/>
</dbReference>
<protein>
    <recommendedName>
        <fullName evidence="1">RNase H type-1 domain-containing protein</fullName>
    </recommendedName>
</protein>
<dbReference type="PANTHER" id="PTHR47723:SF19">
    <property type="entry name" value="POLYNUCLEOTIDYL TRANSFERASE, RIBONUCLEASE H-LIKE SUPERFAMILY PROTEIN"/>
    <property type="match status" value="1"/>
</dbReference>
<reference evidence="3" key="2">
    <citation type="submission" date="2010-04" db="EMBL/GenBank/DDBJ databases">
        <authorList>
            <person name="Buell R."/>
            <person name="Hamilton J."/>
            <person name="Hostetler J."/>
        </authorList>
    </citation>
    <scope>NUCLEOTIDE SEQUENCE [LARGE SCALE GENOMIC DNA]</scope>
    <source>
        <strain evidence="3">DAOM:BR144</strain>
    </source>
</reference>
<feature type="domain" description="RNase H type-1" evidence="1">
    <location>
        <begin position="31"/>
        <end position="121"/>
    </location>
</feature>
<dbReference type="eggNOG" id="ENOG502RWRX">
    <property type="taxonomic scope" value="Eukaryota"/>
</dbReference>
<evidence type="ECO:0000313" key="3">
    <source>
        <dbReference type="Proteomes" id="UP000019132"/>
    </source>
</evidence>
<dbReference type="HOGENOM" id="CLU_1791992_0_0_1"/>
<dbReference type="InterPro" id="IPR012337">
    <property type="entry name" value="RNaseH-like_sf"/>
</dbReference>
<dbReference type="InterPro" id="IPR053151">
    <property type="entry name" value="RNase_H-like"/>
</dbReference>